<evidence type="ECO:0000313" key="1">
    <source>
        <dbReference type="EMBL" id="KAI9393801.1"/>
    </source>
</evidence>
<name>A0ACC0SXN0_POPTR</name>
<organism evidence="1 2">
    <name type="scientific">Populus trichocarpa</name>
    <name type="common">Western balsam poplar</name>
    <name type="synonym">Populus balsamifera subsp. trichocarpa</name>
    <dbReference type="NCBI Taxonomy" id="3694"/>
    <lineage>
        <taxon>Eukaryota</taxon>
        <taxon>Viridiplantae</taxon>
        <taxon>Streptophyta</taxon>
        <taxon>Embryophyta</taxon>
        <taxon>Tracheophyta</taxon>
        <taxon>Spermatophyta</taxon>
        <taxon>Magnoliopsida</taxon>
        <taxon>eudicotyledons</taxon>
        <taxon>Gunneridae</taxon>
        <taxon>Pentapetalae</taxon>
        <taxon>rosids</taxon>
        <taxon>fabids</taxon>
        <taxon>Malpighiales</taxon>
        <taxon>Salicaceae</taxon>
        <taxon>Saliceae</taxon>
        <taxon>Populus</taxon>
    </lineage>
</organism>
<accession>A0ACC0SXN0</accession>
<sequence length="96" mass="11096">MWSYWLCREGRYCYFNVYQQSKECNQNLERVAGCKFEFVNPPAIEEVLESSAEQMVATLDGVQPESSQFFAPSAQKLIEEQRRSALPTRLGHLSKN</sequence>
<dbReference type="Proteomes" id="UP000006729">
    <property type="component" value="Chromosome 5"/>
</dbReference>
<evidence type="ECO:0000313" key="2">
    <source>
        <dbReference type="Proteomes" id="UP000006729"/>
    </source>
</evidence>
<reference evidence="1 2" key="1">
    <citation type="journal article" date="2006" name="Science">
        <title>The genome of black cottonwood, Populus trichocarpa (Torr. &amp; Gray).</title>
        <authorList>
            <person name="Tuskan G.A."/>
            <person name="Difazio S."/>
            <person name="Jansson S."/>
            <person name="Bohlmann J."/>
            <person name="Grigoriev I."/>
            <person name="Hellsten U."/>
            <person name="Putnam N."/>
            <person name="Ralph S."/>
            <person name="Rombauts S."/>
            <person name="Salamov A."/>
            <person name="Schein J."/>
            <person name="Sterck L."/>
            <person name="Aerts A."/>
            <person name="Bhalerao R.R."/>
            <person name="Bhalerao R.P."/>
            <person name="Blaudez D."/>
            <person name="Boerjan W."/>
            <person name="Brun A."/>
            <person name="Brunner A."/>
            <person name="Busov V."/>
            <person name="Campbell M."/>
            <person name="Carlson J."/>
            <person name="Chalot M."/>
            <person name="Chapman J."/>
            <person name="Chen G.L."/>
            <person name="Cooper D."/>
            <person name="Coutinho P.M."/>
            <person name="Couturier J."/>
            <person name="Covert S."/>
            <person name="Cronk Q."/>
            <person name="Cunningham R."/>
            <person name="Davis J."/>
            <person name="Degroeve S."/>
            <person name="Dejardin A."/>
            <person name="Depamphilis C."/>
            <person name="Detter J."/>
            <person name="Dirks B."/>
            <person name="Dubchak I."/>
            <person name="Duplessis S."/>
            <person name="Ehlting J."/>
            <person name="Ellis B."/>
            <person name="Gendler K."/>
            <person name="Goodstein D."/>
            <person name="Gribskov M."/>
            <person name="Grimwood J."/>
            <person name="Groover A."/>
            <person name="Gunter L."/>
            <person name="Hamberger B."/>
            <person name="Heinze B."/>
            <person name="Helariutta Y."/>
            <person name="Henrissat B."/>
            <person name="Holligan D."/>
            <person name="Holt R."/>
            <person name="Huang W."/>
            <person name="Islam-Faridi N."/>
            <person name="Jones S."/>
            <person name="Jones-Rhoades M."/>
            <person name="Jorgensen R."/>
            <person name="Joshi C."/>
            <person name="Kangasjarvi J."/>
            <person name="Karlsson J."/>
            <person name="Kelleher C."/>
            <person name="Kirkpatrick R."/>
            <person name="Kirst M."/>
            <person name="Kohler A."/>
            <person name="Kalluri U."/>
            <person name="Larimer F."/>
            <person name="Leebens-Mack J."/>
            <person name="Leple J.C."/>
            <person name="Locascio P."/>
            <person name="Lou Y."/>
            <person name="Lucas S."/>
            <person name="Martin F."/>
            <person name="Montanini B."/>
            <person name="Napoli C."/>
            <person name="Nelson D.R."/>
            <person name="Nelson C."/>
            <person name="Nieminen K."/>
            <person name="Nilsson O."/>
            <person name="Pereda V."/>
            <person name="Peter G."/>
            <person name="Philippe R."/>
            <person name="Pilate G."/>
            <person name="Poliakov A."/>
            <person name="Razumovskaya J."/>
            <person name="Richardson P."/>
            <person name="Rinaldi C."/>
            <person name="Ritland K."/>
            <person name="Rouze P."/>
            <person name="Ryaboy D."/>
            <person name="Schmutz J."/>
            <person name="Schrader J."/>
            <person name="Segerman B."/>
            <person name="Shin H."/>
            <person name="Siddiqui A."/>
            <person name="Sterky F."/>
            <person name="Terry A."/>
            <person name="Tsai C.J."/>
            <person name="Uberbacher E."/>
            <person name="Unneberg P."/>
            <person name="Vahala J."/>
            <person name="Wall K."/>
            <person name="Wessler S."/>
            <person name="Yang G."/>
            <person name="Yin T."/>
            <person name="Douglas C."/>
            <person name="Marra M."/>
            <person name="Sandberg G."/>
            <person name="Van de Peer Y."/>
            <person name="Rokhsar D."/>
        </authorList>
    </citation>
    <scope>NUCLEOTIDE SEQUENCE [LARGE SCALE GENOMIC DNA]</scope>
    <source>
        <strain evidence="2">cv. Nisqually</strain>
    </source>
</reference>
<protein>
    <submittedName>
        <fullName evidence="1">Uncharacterized protein</fullName>
    </submittedName>
</protein>
<dbReference type="EMBL" id="CM009294">
    <property type="protein sequence ID" value="KAI9393801.1"/>
    <property type="molecule type" value="Genomic_DNA"/>
</dbReference>
<proteinExistence type="predicted"/>
<gene>
    <name evidence="1" type="ORF">POPTR_005G000166v4</name>
</gene>
<keyword evidence="2" id="KW-1185">Reference proteome</keyword>
<comment type="caution">
    <text evidence="1">The sequence shown here is derived from an EMBL/GenBank/DDBJ whole genome shotgun (WGS) entry which is preliminary data.</text>
</comment>